<evidence type="ECO:0000256" key="1">
    <source>
        <dbReference type="SAM" id="MobiDB-lite"/>
    </source>
</evidence>
<protein>
    <submittedName>
        <fullName evidence="2">Uncharacterized protein</fullName>
    </submittedName>
</protein>
<organism evidence="2 3">
    <name type="scientific">Onchocerca volvulus</name>
    <dbReference type="NCBI Taxonomy" id="6282"/>
    <lineage>
        <taxon>Eukaryota</taxon>
        <taxon>Metazoa</taxon>
        <taxon>Ecdysozoa</taxon>
        <taxon>Nematoda</taxon>
        <taxon>Chromadorea</taxon>
        <taxon>Rhabditida</taxon>
        <taxon>Spirurina</taxon>
        <taxon>Spiruromorpha</taxon>
        <taxon>Filarioidea</taxon>
        <taxon>Onchocercidae</taxon>
        <taxon>Onchocerca</taxon>
    </lineage>
</organism>
<feature type="region of interest" description="Disordered" evidence="1">
    <location>
        <begin position="1"/>
        <end position="25"/>
    </location>
</feature>
<dbReference type="EMBL" id="CMVM020000023">
    <property type="status" value="NOT_ANNOTATED_CDS"/>
    <property type="molecule type" value="Genomic_DNA"/>
</dbReference>
<proteinExistence type="predicted"/>
<keyword evidence="3" id="KW-1185">Reference proteome</keyword>
<accession>A0A8R1Y3A3</accession>
<reference evidence="2" key="2">
    <citation type="submission" date="2022-06" db="UniProtKB">
        <authorList>
            <consortium name="EnsemblMetazoa"/>
        </authorList>
    </citation>
    <scope>IDENTIFICATION</scope>
</reference>
<sequence length="67" mass="7238">MGQSKQKDPSLTGKTEQFKGDPADDYTASIKIGTESQTTLTANICAMTLEFNSSATTCRTLETDETK</sequence>
<evidence type="ECO:0000313" key="2">
    <source>
        <dbReference type="EnsemblMetazoa" id="OVOC933.1"/>
    </source>
</evidence>
<name>A0A8R1Y3A3_ONCVO</name>
<evidence type="ECO:0000313" key="3">
    <source>
        <dbReference type="Proteomes" id="UP000024404"/>
    </source>
</evidence>
<reference evidence="3" key="1">
    <citation type="submission" date="2013-10" db="EMBL/GenBank/DDBJ databases">
        <title>Genome sequencing of Onchocerca volvulus.</title>
        <authorList>
            <person name="Cotton J."/>
            <person name="Tsai J."/>
            <person name="Stanley E."/>
            <person name="Tracey A."/>
            <person name="Holroyd N."/>
            <person name="Lustigman S."/>
            <person name="Berriman M."/>
        </authorList>
    </citation>
    <scope>NUCLEOTIDE SEQUENCE</scope>
</reference>
<dbReference type="EnsemblMetazoa" id="OVOC933.1">
    <property type="protein sequence ID" value="OVOC933.1"/>
    <property type="gene ID" value="WBGene00237742"/>
</dbReference>
<dbReference type="AlphaFoldDB" id="A0A8R1Y3A3"/>
<dbReference type="Proteomes" id="UP000024404">
    <property type="component" value="Unassembled WGS sequence"/>
</dbReference>